<keyword evidence="5 8" id="KW-0812">Transmembrane</keyword>
<comment type="similarity">
    <text evidence="2">Belongs to the amino acid-polyamine-organocation (APC) superfamily. Spore germination protein (SGP) (TC 2.A.3.9) family.</text>
</comment>
<evidence type="ECO:0000256" key="7">
    <source>
        <dbReference type="ARBA" id="ARBA00023136"/>
    </source>
</evidence>
<evidence type="ECO:0000256" key="1">
    <source>
        <dbReference type="ARBA" id="ARBA00004141"/>
    </source>
</evidence>
<feature type="transmembrane region" description="Helical" evidence="8">
    <location>
        <begin position="345"/>
        <end position="361"/>
    </location>
</feature>
<feature type="transmembrane region" description="Helical" evidence="8">
    <location>
        <begin position="218"/>
        <end position="241"/>
    </location>
</feature>
<feature type="transmembrane region" description="Helical" evidence="8">
    <location>
        <begin position="42"/>
        <end position="63"/>
    </location>
</feature>
<accession>A0ABW6K2F8</accession>
<feature type="transmembrane region" description="Helical" evidence="8">
    <location>
        <begin position="12"/>
        <end position="30"/>
    </location>
</feature>
<keyword evidence="10" id="KW-1185">Reference proteome</keyword>
<keyword evidence="3" id="KW-0813">Transport</keyword>
<gene>
    <name evidence="9" type="ORF">ACFYKT_18685</name>
</gene>
<dbReference type="PANTHER" id="PTHR34975">
    <property type="entry name" value="SPORE GERMINATION PROTEIN A2"/>
    <property type="match status" value="1"/>
</dbReference>
<dbReference type="EMBL" id="JBIACJ010000013">
    <property type="protein sequence ID" value="MFE8698352.1"/>
    <property type="molecule type" value="Genomic_DNA"/>
</dbReference>
<evidence type="ECO:0000313" key="10">
    <source>
        <dbReference type="Proteomes" id="UP001601058"/>
    </source>
</evidence>
<dbReference type="Gene3D" id="1.20.1740.10">
    <property type="entry name" value="Amino acid/polyamine transporter I"/>
    <property type="match status" value="1"/>
</dbReference>
<proteinExistence type="inferred from homology"/>
<dbReference type="NCBIfam" id="TIGR00912">
    <property type="entry name" value="2A0309"/>
    <property type="match status" value="1"/>
</dbReference>
<evidence type="ECO:0000256" key="6">
    <source>
        <dbReference type="ARBA" id="ARBA00022989"/>
    </source>
</evidence>
<reference evidence="9 10" key="1">
    <citation type="submission" date="2024-08" db="EMBL/GenBank/DDBJ databases">
        <title>Two novel Cytobacillus novel species.</title>
        <authorList>
            <person name="Liu G."/>
        </authorList>
    </citation>
    <scope>NUCLEOTIDE SEQUENCE [LARGE SCALE GENOMIC DNA]</scope>
    <source>
        <strain evidence="9 10">FJAT-53684</strain>
    </source>
</reference>
<evidence type="ECO:0000256" key="2">
    <source>
        <dbReference type="ARBA" id="ARBA00007998"/>
    </source>
</evidence>
<comment type="subcellular location">
    <subcellularLocation>
        <location evidence="1">Membrane</location>
        <topology evidence="1">Multi-pass membrane protein</topology>
    </subcellularLocation>
</comment>
<feature type="transmembrane region" description="Helical" evidence="8">
    <location>
        <begin position="148"/>
        <end position="165"/>
    </location>
</feature>
<feature type="transmembrane region" description="Helical" evidence="8">
    <location>
        <begin position="307"/>
        <end position="325"/>
    </location>
</feature>
<feature type="transmembrane region" description="Helical" evidence="8">
    <location>
        <begin position="185"/>
        <end position="206"/>
    </location>
</feature>
<evidence type="ECO:0000256" key="8">
    <source>
        <dbReference type="SAM" id="Phobius"/>
    </source>
</evidence>
<feature type="transmembrane region" description="Helical" evidence="8">
    <location>
        <begin position="83"/>
        <end position="107"/>
    </location>
</feature>
<protein>
    <submittedName>
        <fullName evidence="9">Endospore germination permease</fullName>
    </submittedName>
</protein>
<comment type="caution">
    <text evidence="9">The sequence shown here is derived from an EMBL/GenBank/DDBJ whole genome shotgun (WGS) entry which is preliminary data.</text>
</comment>
<dbReference type="RefSeq" id="WP_389222654.1">
    <property type="nucleotide sequence ID" value="NZ_JBIACJ010000013.1"/>
</dbReference>
<evidence type="ECO:0000313" key="9">
    <source>
        <dbReference type="EMBL" id="MFE8698352.1"/>
    </source>
</evidence>
<keyword evidence="6 8" id="KW-1133">Transmembrane helix</keyword>
<evidence type="ECO:0000256" key="4">
    <source>
        <dbReference type="ARBA" id="ARBA00022544"/>
    </source>
</evidence>
<keyword evidence="7 8" id="KW-0472">Membrane</keyword>
<evidence type="ECO:0000256" key="5">
    <source>
        <dbReference type="ARBA" id="ARBA00022692"/>
    </source>
</evidence>
<dbReference type="InterPro" id="IPR004761">
    <property type="entry name" value="Spore_GerAB"/>
</dbReference>
<sequence length="367" mass="42689">MNKYSKSGITQMQYIFLIHGVQVGVGVLQIPRVVAEGAGTDGWISIILGWFLAMLFSLLMVKVMKRYPEGTILELFTHFFGKWIGKVVTILFALYFAAITFLTFIRSLLFLQSLVFPEIQVYSLIILLSIPSYVIARNNIRILGRYSELIFFMTIWMITLFFLPLKENAHWLHFLPLFKEGLTPILLTVQSTVFSFVGFEVVLFLYPFLQKKEAAVKGILIANTLTMVAMLLITIGVFAIFSPDEITQFNTPAIEVLKLIEFRFLERIDLIFFAYYTLVMSASWIPLMFFTVFCTSQLLGKQDHRRHLLWFLIVICISVYVYPPTFPKNDQFQKEIEKVFITVDYILPLFLLVAIWIRGFFKRRTYQ</sequence>
<feature type="transmembrane region" description="Helical" evidence="8">
    <location>
        <begin position="273"/>
        <end position="295"/>
    </location>
</feature>
<name>A0ABW6K2F8_9BACI</name>
<dbReference type="Pfam" id="PF03845">
    <property type="entry name" value="Spore_permease"/>
    <property type="match status" value="1"/>
</dbReference>
<dbReference type="PANTHER" id="PTHR34975:SF2">
    <property type="entry name" value="SPORE GERMINATION PROTEIN A2"/>
    <property type="match status" value="1"/>
</dbReference>
<organism evidence="9 10">
    <name type="scientific">Cytobacillus mangrovibacter</name>
    <dbReference type="NCBI Taxonomy" id="3299024"/>
    <lineage>
        <taxon>Bacteria</taxon>
        <taxon>Bacillati</taxon>
        <taxon>Bacillota</taxon>
        <taxon>Bacilli</taxon>
        <taxon>Bacillales</taxon>
        <taxon>Bacillaceae</taxon>
        <taxon>Cytobacillus</taxon>
    </lineage>
</organism>
<keyword evidence="4" id="KW-0309">Germination</keyword>
<feature type="transmembrane region" description="Helical" evidence="8">
    <location>
        <begin position="119"/>
        <end position="136"/>
    </location>
</feature>
<dbReference type="Proteomes" id="UP001601058">
    <property type="component" value="Unassembled WGS sequence"/>
</dbReference>
<evidence type="ECO:0000256" key="3">
    <source>
        <dbReference type="ARBA" id="ARBA00022448"/>
    </source>
</evidence>